<feature type="domain" description="HTH tetR-type" evidence="5">
    <location>
        <begin position="10"/>
        <end position="70"/>
    </location>
</feature>
<keyword evidence="2 4" id="KW-0238">DNA-binding</keyword>
<gene>
    <name evidence="6" type="ORF">RGB73_21150</name>
</gene>
<proteinExistence type="predicted"/>
<sequence length="215" mass="24318">MGSRQEKRSEETKRAILSAAGKLFSERGFESVSIREIAKEAGCSHTTLYIYFKDKEALLHELSVGPLQALQEKMETAMSDPGLSPEESLKRVSITFIEFCLLNRTMYTLFFMVKASRIDVEAEPTARLQQLRNGLFELLRKALLRCLPAGGPEERGLAYARLFFYTLHGIIGTYTHSEETVEQLMERLSPTFELSVEVLLAGCKQNMRERGEGRG</sequence>
<dbReference type="PRINTS" id="PR00455">
    <property type="entry name" value="HTHTETR"/>
</dbReference>
<name>A0ABY9SZE8_BREBE</name>
<dbReference type="Pfam" id="PF00440">
    <property type="entry name" value="TetR_N"/>
    <property type="match status" value="1"/>
</dbReference>
<reference evidence="6 7" key="1">
    <citation type="submission" date="2023-09" db="EMBL/GenBank/DDBJ databases">
        <title>Complete Genome and Methylome dissection of Bacillus brevis NEB573 original source of BbsI restriction endonuclease.</title>
        <authorList>
            <person name="Fomenkov A."/>
            <person name="Roberts R.D."/>
        </authorList>
    </citation>
    <scope>NUCLEOTIDE SEQUENCE [LARGE SCALE GENOMIC DNA]</scope>
    <source>
        <strain evidence="6 7">NEB573</strain>
    </source>
</reference>
<keyword evidence="7" id="KW-1185">Reference proteome</keyword>
<organism evidence="6 7">
    <name type="scientific">Brevibacillus brevis</name>
    <name type="common">Bacillus brevis</name>
    <dbReference type="NCBI Taxonomy" id="1393"/>
    <lineage>
        <taxon>Bacteria</taxon>
        <taxon>Bacillati</taxon>
        <taxon>Bacillota</taxon>
        <taxon>Bacilli</taxon>
        <taxon>Bacillales</taxon>
        <taxon>Paenibacillaceae</taxon>
        <taxon>Brevibacillus</taxon>
    </lineage>
</organism>
<dbReference type="InterPro" id="IPR036271">
    <property type="entry name" value="Tet_transcr_reg_TetR-rel_C_sf"/>
</dbReference>
<protein>
    <submittedName>
        <fullName evidence="6">TetR/AcrR family transcriptional regulator</fullName>
    </submittedName>
</protein>
<dbReference type="Proteomes" id="UP001256827">
    <property type="component" value="Chromosome"/>
</dbReference>
<dbReference type="EMBL" id="CP134050">
    <property type="protein sequence ID" value="WNC13205.1"/>
    <property type="molecule type" value="Genomic_DNA"/>
</dbReference>
<dbReference type="InterPro" id="IPR009057">
    <property type="entry name" value="Homeodomain-like_sf"/>
</dbReference>
<dbReference type="RefSeq" id="WP_310764694.1">
    <property type="nucleotide sequence ID" value="NZ_CP134050.1"/>
</dbReference>
<dbReference type="SUPFAM" id="SSF46689">
    <property type="entry name" value="Homeodomain-like"/>
    <property type="match status" value="1"/>
</dbReference>
<dbReference type="PANTHER" id="PTHR30055">
    <property type="entry name" value="HTH-TYPE TRANSCRIPTIONAL REGULATOR RUTR"/>
    <property type="match status" value="1"/>
</dbReference>
<evidence type="ECO:0000313" key="7">
    <source>
        <dbReference type="Proteomes" id="UP001256827"/>
    </source>
</evidence>
<dbReference type="SUPFAM" id="SSF48498">
    <property type="entry name" value="Tetracyclin repressor-like, C-terminal domain"/>
    <property type="match status" value="1"/>
</dbReference>
<evidence type="ECO:0000313" key="6">
    <source>
        <dbReference type="EMBL" id="WNC13205.1"/>
    </source>
</evidence>
<evidence type="ECO:0000259" key="5">
    <source>
        <dbReference type="PROSITE" id="PS50977"/>
    </source>
</evidence>
<dbReference type="PANTHER" id="PTHR30055:SF234">
    <property type="entry name" value="HTH-TYPE TRANSCRIPTIONAL REGULATOR BETI"/>
    <property type="match status" value="1"/>
</dbReference>
<evidence type="ECO:0000256" key="2">
    <source>
        <dbReference type="ARBA" id="ARBA00023125"/>
    </source>
</evidence>
<dbReference type="Gene3D" id="1.10.357.10">
    <property type="entry name" value="Tetracycline Repressor, domain 2"/>
    <property type="match status" value="1"/>
</dbReference>
<feature type="DNA-binding region" description="H-T-H motif" evidence="4">
    <location>
        <begin position="33"/>
        <end position="52"/>
    </location>
</feature>
<keyword evidence="1" id="KW-0805">Transcription regulation</keyword>
<dbReference type="InterPro" id="IPR050109">
    <property type="entry name" value="HTH-type_TetR-like_transc_reg"/>
</dbReference>
<dbReference type="PROSITE" id="PS50977">
    <property type="entry name" value="HTH_TETR_2"/>
    <property type="match status" value="1"/>
</dbReference>
<evidence type="ECO:0000256" key="1">
    <source>
        <dbReference type="ARBA" id="ARBA00023015"/>
    </source>
</evidence>
<accession>A0ABY9SZE8</accession>
<keyword evidence="3" id="KW-0804">Transcription</keyword>
<evidence type="ECO:0000256" key="4">
    <source>
        <dbReference type="PROSITE-ProRule" id="PRU00335"/>
    </source>
</evidence>
<evidence type="ECO:0000256" key="3">
    <source>
        <dbReference type="ARBA" id="ARBA00023163"/>
    </source>
</evidence>
<dbReference type="InterPro" id="IPR001647">
    <property type="entry name" value="HTH_TetR"/>
</dbReference>